<accession>A0A9P6WLX2</accession>
<name>A0A9P6WLX2_9ASCO</name>
<comment type="caution">
    <text evidence="2">The sequence shown here is derived from an EMBL/GenBank/DDBJ whole genome shotgun (WGS) entry which is preliminary data.</text>
</comment>
<proteinExistence type="predicted"/>
<organism evidence="2 3">
    <name type="scientific">Pichia californica</name>
    <dbReference type="NCBI Taxonomy" id="460514"/>
    <lineage>
        <taxon>Eukaryota</taxon>
        <taxon>Fungi</taxon>
        <taxon>Dikarya</taxon>
        <taxon>Ascomycota</taxon>
        <taxon>Saccharomycotina</taxon>
        <taxon>Pichiomycetes</taxon>
        <taxon>Pichiales</taxon>
        <taxon>Pichiaceae</taxon>
        <taxon>Pichia</taxon>
    </lineage>
</organism>
<dbReference type="Proteomes" id="UP000697127">
    <property type="component" value="Unassembled WGS sequence"/>
</dbReference>
<feature type="region of interest" description="Disordered" evidence="1">
    <location>
        <begin position="1"/>
        <end position="21"/>
    </location>
</feature>
<protein>
    <submittedName>
        <fullName evidence="2">Uncharacterized protein</fullName>
    </submittedName>
</protein>
<evidence type="ECO:0000313" key="2">
    <source>
        <dbReference type="EMBL" id="KAG0689427.1"/>
    </source>
</evidence>
<dbReference type="EMBL" id="PUHW01000081">
    <property type="protein sequence ID" value="KAG0689427.1"/>
    <property type="molecule type" value="Genomic_DNA"/>
</dbReference>
<evidence type="ECO:0000313" key="3">
    <source>
        <dbReference type="Proteomes" id="UP000697127"/>
    </source>
</evidence>
<dbReference type="AlphaFoldDB" id="A0A9P6WLX2"/>
<reference evidence="2" key="1">
    <citation type="submission" date="2020-11" db="EMBL/GenBank/DDBJ databases">
        <title>Kefir isolates.</title>
        <authorList>
            <person name="Marcisauskas S."/>
            <person name="Kim Y."/>
            <person name="Blasche S."/>
        </authorList>
    </citation>
    <scope>NUCLEOTIDE SEQUENCE</scope>
    <source>
        <strain evidence="2">Olga-1</strain>
    </source>
</reference>
<evidence type="ECO:0000256" key="1">
    <source>
        <dbReference type="SAM" id="MobiDB-lite"/>
    </source>
</evidence>
<sequence>MSKRRNYDFDNDENENPEGATHRSIGMIKKLSVNNNCRHEEIVDPSILEICQILKTIDSLKGFNSDPESFKDLANNLLLQFPDKGNYNALKYTNQLIEIPLNLNCDVNPSDLELYYYENFPFVREPMSISSDVIYFIENLNTFTHFKKIILKGCKLKIIPETMSLNQDEYGQNLFVVECLIYSSDGRTIKTVINNKVLSSANILFDKENLWNLVFRIIENDENINLENQRLLLSRFCINLYKCFEKMENIEVGVTVDRNLNVTILNILHNYYTR</sequence>
<keyword evidence="3" id="KW-1185">Reference proteome</keyword>
<gene>
    <name evidence="2" type="ORF">C6P40_005075</name>
</gene>